<keyword evidence="5" id="KW-1185">Reference proteome</keyword>
<proteinExistence type="predicted"/>
<feature type="domain" description="N-acetyltransferase" evidence="3">
    <location>
        <begin position="5"/>
        <end position="161"/>
    </location>
</feature>
<evidence type="ECO:0000256" key="2">
    <source>
        <dbReference type="ARBA" id="ARBA00023315"/>
    </source>
</evidence>
<reference evidence="4 5" key="1">
    <citation type="submission" date="2024-06" db="EMBL/GenBank/DDBJ databases">
        <title>Genomic Encyclopedia of Type Strains, Phase IV (KMG-IV): sequencing the most valuable type-strain genomes for metagenomic binning, comparative biology and taxonomic classification.</title>
        <authorList>
            <person name="Goeker M."/>
        </authorList>
    </citation>
    <scope>NUCLEOTIDE SEQUENCE [LARGE SCALE GENOMIC DNA]</scope>
    <source>
        <strain evidence="4 5">DSM 100124</strain>
    </source>
</reference>
<dbReference type="PANTHER" id="PTHR43072">
    <property type="entry name" value="N-ACETYLTRANSFERASE"/>
    <property type="match status" value="1"/>
</dbReference>
<dbReference type="Pfam" id="PF00583">
    <property type="entry name" value="Acetyltransf_1"/>
    <property type="match status" value="1"/>
</dbReference>
<dbReference type="EC" id="2.3.1.183" evidence="4"/>
<comment type="caution">
    <text evidence="4">The sequence shown here is derived from an EMBL/GenBank/DDBJ whole genome shotgun (WGS) entry which is preliminary data.</text>
</comment>
<name>A0ABV2LQW6_9BACL</name>
<dbReference type="CDD" id="cd04301">
    <property type="entry name" value="NAT_SF"/>
    <property type="match status" value="1"/>
</dbReference>
<evidence type="ECO:0000313" key="5">
    <source>
        <dbReference type="Proteomes" id="UP001549097"/>
    </source>
</evidence>
<dbReference type="PANTHER" id="PTHR43072:SF23">
    <property type="entry name" value="UPF0039 PROTEIN C11D3.02C"/>
    <property type="match status" value="1"/>
</dbReference>
<gene>
    <name evidence="4" type="ORF">ABID52_003439</name>
</gene>
<evidence type="ECO:0000259" key="3">
    <source>
        <dbReference type="PROSITE" id="PS51186"/>
    </source>
</evidence>
<dbReference type="EMBL" id="JBEPMP010000001">
    <property type="protein sequence ID" value="MET3729858.1"/>
    <property type="molecule type" value="Genomic_DNA"/>
</dbReference>
<dbReference type="SUPFAM" id="SSF55729">
    <property type="entry name" value="Acyl-CoA N-acyltransferases (Nat)"/>
    <property type="match status" value="1"/>
</dbReference>
<keyword evidence="2 4" id="KW-0012">Acyltransferase</keyword>
<protein>
    <submittedName>
        <fullName evidence="4">Phosphinothricin acetyltransferase</fullName>
        <ecNumber evidence="4">2.3.1.183</ecNumber>
    </submittedName>
</protein>
<dbReference type="PROSITE" id="PS51186">
    <property type="entry name" value="GNAT"/>
    <property type="match status" value="1"/>
</dbReference>
<organism evidence="4 5">
    <name type="scientific">Fictibacillus halophilus</name>
    <dbReference type="NCBI Taxonomy" id="1610490"/>
    <lineage>
        <taxon>Bacteria</taxon>
        <taxon>Bacillati</taxon>
        <taxon>Bacillota</taxon>
        <taxon>Bacilli</taxon>
        <taxon>Bacillales</taxon>
        <taxon>Fictibacillaceae</taxon>
        <taxon>Fictibacillus</taxon>
    </lineage>
</organism>
<dbReference type="GO" id="GO:0102971">
    <property type="term" value="F:phosphinothricin N-acetyltransferase activity"/>
    <property type="evidence" value="ECO:0007669"/>
    <property type="project" value="UniProtKB-EC"/>
</dbReference>
<evidence type="ECO:0000256" key="1">
    <source>
        <dbReference type="ARBA" id="ARBA00022679"/>
    </source>
</evidence>
<accession>A0ABV2LQW6</accession>
<dbReference type="InterPro" id="IPR000182">
    <property type="entry name" value="GNAT_dom"/>
</dbReference>
<keyword evidence="1 4" id="KW-0808">Transferase</keyword>
<dbReference type="Proteomes" id="UP001549097">
    <property type="component" value="Unassembled WGS sequence"/>
</dbReference>
<dbReference type="RefSeq" id="WP_233096365.1">
    <property type="nucleotide sequence ID" value="NZ_JAEACF010000001.1"/>
</dbReference>
<dbReference type="InterPro" id="IPR016181">
    <property type="entry name" value="Acyl_CoA_acyltransferase"/>
</dbReference>
<sequence length="166" mass="18738">MCSSYFIDNMQTNDWPHVRNIYLKGIATGNATFQQEAPSWNEWDNSHLSCCRFIARSTTQVLGWAALSTVSSRCVYAGVAEVSIYIDPVHQGKGLGSSLMKNLIETSEENGIWTLQAGIFPENQSSIALHKKWEFREVGLREKIGEMNGVWRDVILLERRSKKVGV</sequence>
<evidence type="ECO:0000313" key="4">
    <source>
        <dbReference type="EMBL" id="MET3729858.1"/>
    </source>
</evidence>
<dbReference type="Gene3D" id="3.40.630.30">
    <property type="match status" value="1"/>
</dbReference>